<dbReference type="Proteomes" id="UP000663861">
    <property type="component" value="Unassembled WGS sequence"/>
</dbReference>
<evidence type="ECO:0000313" key="2">
    <source>
        <dbReference type="EMBL" id="CAE6483229.1"/>
    </source>
</evidence>
<feature type="compositionally biased region" description="Low complexity" evidence="1">
    <location>
        <begin position="279"/>
        <end position="296"/>
    </location>
</feature>
<dbReference type="Proteomes" id="UP000663888">
    <property type="component" value="Unassembled WGS sequence"/>
</dbReference>
<evidence type="ECO:0000313" key="3">
    <source>
        <dbReference type="EMBL" id="CAE6483856.1"/>
    </source>
</evidence>
<protein>
    <submittedName>
        <fullName evidence="3">Uncharacterized protein</fullName>
    </submittedName>
</protein>
<gene>
    <name evidence="3" type="ORF">RDB_LOCUS101784</name>
    <name evidence="2" type="ORF">RDB_LOCUS128340</name>
</gene>
<feature type="compositionally biased region" description="Basic and acidic residues" evidence="1">
    <location>
        <begin position="218"/>
        <end position="230"/>
    </location>
</feature>
<proteinExistence type="predicted"/>
<evidence type="ECO:0000256" key="1">
    <source>
        <dbReference type="SAM" id="MobiDB-lite"/>
    </source>
</evidence>
<organism evidence="3 4">
    <name type="scientific">Rhizoctonia solani</name>
    <dbReference type="NCBI Taxonomy" id="456999"/>
    <lineage>
        <taxon>Eukaryota</taxon>
        <taxon>Fungi</taxon>
        <taxon>Dikarya</taxon>
        <taxon>Basidiomycota</taxon>
        <taxon>Agaricomycotina</taxon>
        <taxon>Agaricomycetes</taxon>
        <taxon>Cantharellales</taxon>
        <taxon>Ceratobasidiaceae</taxon>
        <taxon>Rhizoctonia</taxon>
    </lineage>
</organism>
<feature type="compositionally biased region" description="Pro residues" evidence="1">
    <location>
        <begin position="314"/>
        <end position="324"/>
    </location>
</feature>
<dbReference type="OrthoDB" id="10039611at2759"/>
<name>A0A8H3H5J5_9AGAM</name>
<feature type="region of interest" description="Disordered" evidence="1">
    <location>
        <begin position="176"/>
        <end position="388"/>
    </location>
</feature>
<feature type="compositionally biased region" description="Polar residues" evidence="1">
    <location>
        <begin position="61"/>
        <end position="71"/>
    </location>
</feature>
<feature type="compositionally biased region" description="Low complexity" evidence="1">
    <location>
        <begin position="359"/>
        <end position="368"/>
    </location>
</feature>
<sequence>MAAPTSAASKKLRRPVLSSHVAHAHAFAAVPSPGAPKSAGSSYFPLPTPPAPLRTFAVYQNGDTNASTSYPASVEDPGQQARINTHLGETLREATPCTSSSSRVRQGSDAPPKSPLARPPSTSSQYQFASASFSRCTPTRSSGFSSSSSTSARSALSIAEIDCFFVQGSRSSAYAARSNSSSQSRPPSEPGGGSASLSELGMSSNEEAGSTDVWTSDEAERERRREERKAFMQARQQLREDARRKKRQSTGGLNNDAHTATWREVIQAQTVMPLKGIPESRTSSSRGPSASGSPRGIQHAMQSGEPLADMLRAPPLPSGPGPPPEPDDAVNTLAATLSKSMATSDPIPDEHKRDPGLTPPTDGTPPTLNRFDSGKTAVGIPAIISPVD</sequence>
<dbReference type="EMBL" id="CAJMWY010002165">
    <property type="protein sequence ID" value="CAE6483856.1"/>
    <property type="molecule type" value="Genomic_DNA"/>
</dbReference>
<reference evidence="3" key="1">
    <citation type="submission" date="2021-01" db="EMBL/GenBank/DDBJ databases">
        <authorList>
            <person name="Kaushik A."/>
        </authorList>
    </citation>
    <scope>NUCLEOTIDE SEQUENCE</scope>
    <source>
        <strain evidence="2">AG4-R118</strain>
        <strain evidence="3">AG4-RS23</strain>
    </source>
</reference>
<feature type="compositionally biased region" description="Polar residues" evidence="1">
    <location>
        <begin position="249"/>
        <end position="258"/>
    </location>
</feature>
<accession>A0A8H3H5J5</accession>
<feature type="region of interest" description="Disordered" evidence="1">
    <location>
        <begin position="53"/>
        <end position="130"/>
    </location>
</feature>
<comment type="caution">
    <text evidence="3">The sequence shown here is derived from an EMBL/GenBank/DDBJ whole genome shotgun (WGS) entry which is preliminary data.</text>
</comment>
<feature type="compositionally biased region" description="Low complexity" evidence="1">
    <location>
        <begin position="176"/>
        <end position="186"/>
    </location>
</feature>
<dbReference type="AlphaFoldDB" id="A0A8H3H5J5"/>
<feature type="compositionally biased region" description="Polar residues" evidence="1">
    <location>
        <begin position="333"/>
        <end position="343"/>
    </location>
</feature>
<dbReference type="EMBL" id="CAJMWX010001351">
    <property type="protein sequence ID" value="CAE6483229.1"/>
    <property type="molecule type" value="Genomic_DNA"/>
</dbReference>
<feature type="compositionally biased region" description="Low complexity" evidence="1">
    <location>
        <begin position="121"/>
        <end position="130"/>
    </location>
</feature>
<feature type="compositionally biased region" description="Low complexity" evidence="1">
    <location>
        <begin position="195"/>
        <end position="205"/>
    </location>
</feature>
<evidence type="ECO:0000313" key="4">
    <source>
        <dbReference type="Proteomes" id="UP000663861"/>
    </source>
</evidence>
<feature type="compositionally biased region" description="Polar residues" evidence="1">
    <location>
        <begin position="96"/>
        <end position="105"/>
    </location>
</feature>